<reference evidence="6 7" key="1">
    <citation type="journal article" date="2010" name="Plant Cell">
        <title>The Chlorella variabilis NC64A genome reveals adaptation to photosymbiosis, coevolution with viruses, and cryptic sex.</title>
        <authorList>
            <person name="Blanc G."/>
            <person name="Duncan G."/>
            <person name="Agarkova I."/>
            <person name="Borodovsky M."/>
            <person name="Gurnon J."/>
            <person name="Kuo A."/>
            <person name="Lindquist E."/>
            <person name="Lucas S."/>
            <person name="Pangilinan J."/>
            <person name="Polle J."/>
            <person name="Salamov A."/>
            <person name="Terry A."/>
            <person name="Yamada T."/>
            <person name="Dunigan D.D."/>
            <person name="Grigoriev I.V."/>
            <person name="Claverie J.M."/>
            <person name="Van Etten J.L."/>
        </authorList>
    </citation>
    <scope>NUCLEOTIDE SEQUENCE [LARGE SCALE GENOMIC DNA]</scope>
    <source>
        <strain evidence="6 7">NC64A</strain>
    </source>
</reference>
<dbReference type="SUPFAM" id="SSF52540">
    <property type="entry name" value="P-loop containing nucleoside triphosphate hydrolases"/>
    <property type="match status" value="1"/>
</dbReference>
<evidence type="ECO:0000313" key="6">
    <source>
        <dbReference type="EMBL" id="EFN56014.1"/>
    </source>
</evidence>
<dbReference type="PROSITE" id="PS00600">
    <property type="entry name" value="AA_TRANSFER_CLASS_3"/>
    <property type="match status" value="1"/>
</dbReference>
<dbReference type="EMBL" id="GL433843">
    <property type="protein sequence ID" value="EFN56014.1"/>
    <property type="molecule type" value="Genomic_DNA"/>
</dbReference>
<dbReference type="CDD" id="cd03109">
    <property type="entry name" value="DTBS"/>
    <property type="match status" value="1"/>
</dbReference>
<keyword evidence="3" id="KW-0808">Transferase</keyword>
<dbReference type="RefSeq" id="XP_005848116.1">
    <property type="nucleotide sequence ID" value="XM_005848054.1"/>
</dbReference>
<dbReference type="GO" id="GO:0004015">
    <property type="term" value="F:adenosylmethionine-8-amino-7-oxononanoate transaminase activity"/>
    <property type="evidence" value="ECO:0007669"/>
    <property type="project" value="TreeGrafter"/>
</dbReference>
<evidence type="ECO:0008006" key="8">
    <source>
        <dbReference type="Google" id="ProtNLM"/>
    </source>
</evidence>
<evidence type="ECO:0000256" key="1">
    <source>
        <dbReference type="ARBA" id="ARBA00004173"/>
    </source>
</evidence>
<keyword evidence="4" id="KW-0663">Pyridoxal phosphate</keyword>
<dbReference type="KEGG" id="cvr:CHLNCDRAFT_145418"/>
<dbReference type="InParanoid" id="E1ZED9"/>
<keyword evidence="7" id="KW-1185">Reference proteome</keyword>
<evidence type="ECO:0000256" key="2">
    <source>
        <dbReference type="ARBA" id="ARBA00022576"/>
    </source>
</evidence>
<evidence type="ECO:0000313" key="7">
    <source>
        <dbReference type="Proteomes" id="UP000008141"/>
    </source>
</evidence>
<dbReference type="InterPro" id="IPR015422">
    <property type="entry name" value="PyrdxlP-dep_Trfase_small"/>
</dbReference>
<dbReference type="GO" id="GO:0004141">
    <property type="term" value="F:dethiobiotin synthase activity"/>
    <property type="evidence" value="ECO:0007669"/>
    <property type="project" value="TreeGrafter"/>
</dbReference>
<dbReference type="PANTHER" id="PTHR42684">
    <property type="entry name" value="ADENOSYLMETHIONINE-8-AMINO-7-OXONONANOATE AMINOTRANSFERASE"/>
    <property type="match status" value="1"/>
</dbReference>
<dbReference type="Gene3D" id="3.90.1150.10">
    <property type="entry name" value="Aspartate Aminotransferase, domain 1"/>
    <property type="match status" value="1"/>
</dbReference>
<evidence type="ECO:0000256" key="4">
    <source>
        <dbReference type="ARBA" id="ARBA00022898"/>
    </source>
</evidence>
<dbReference type="GO" id="GO:0005739">
    <property type="term" value="C:mitochondrion"/>
    <property type="evidence" value="ECO:0007669"/>
    <property type="project" value="UniProtKB-SubCell"/>
</dbReference>
<evidence type="ECO:0000256" key="5">
    <source>
        <dbReference type="SAM" id="MobiDB-lite"/>
    </source>
</evidence>
<dbReference type="OrthoDB" id="425114at2759"/>
<feature type="region of interest" description="Disordered" evidence="5">
    <location>
        <begin position="618"/>
        <end position="649"/>
    </location>
</feature>
<dbReference type="InterPro" id="IPR027417">
    <property type="entry name" value="P-loop_NTPase"/>
</dbReference>
<dbReference type="eggNOG" id="KOG1401">
    <property type="taxonomic scope" value="Eukaryota"/>
</dbReference>
<dbReference type="GO" id="GO:0030170">
    <property type="term" value="F:pyridoxal phosphate binding"/>
    <property type="evidence" value="ECO:0007669"/>
    <property type="project" value="InterPro"/>
</dbReference>
<gene>
    <name evidence="6" type="ORF">CHLNCDRAFT_145418</name>
</gene>
<dbReference type="STRING" id="554065.E1ZED9"/>
<dbReference type="Gene3D" id="3.40.640.10">
    <property type="entry name" value="Type I PLP-dependent aspartate aminotransferase-like (Major domain)"/>
    <property type="match status" value="1"/>
</dbReference>
<dbReference type="SUPFAM" id="SSF53383">
    <property type="entry name" value="PLP-dependent transferases"/>
    <property type="match status" value="1"/>
</dbReference>
<dbReference type="Pfam" id="PF00202">
    <property type="entry name" value="Aminotran_3"/>
    <property type="match status" value="2"/>
</dbReference>
<dbReference type="FunCoup" id="E1ZED9">
    <property type="interactions" value="407"/>
</dbReference>
<dbReference type="InterPro" id="IPR049704">
    <property type="entry name" value="Aminotrans_3_PPA_site"/>
</dbReference>
<dbReference type="PANTHER" id="PTHR42684:SF3">
    <property type="entry name" value="ADENOSYLMETHIONINE-8-AMINO-7-OXONONANOATE AMINOTRANSFERASE"/>
    <property type="match status" value="1"/>
</dbReference>
<dbReference type="AlphaFoldDB" id="E1ZED9"/>
<comment type="subcellular location">
    <subcellularLocation>
        <location evidence="1">Mitochondrion</location>
    </subcellularLocation>
</comment>
<dbReference type="InterPro" id="IPR005814">
    <property type="entry name" value="Aminotrans_3"/>
</dbReference>
<sequence>MLLRAVLLLGRRSGGGGGGSGGRRLLSTASQEEELGSIPLSFPAVCIWGSNTGVGKTLFSAGLAAAGRRDGLPVLYLKPAQTGFPADSDARLVAAAADLPLVAGPHAAQLDSQLQAVAGPGGGAQSMGTLAKTLYAWGQPISPHLAVETEGRPISDRQVAADVAAELRAFAAAGSSSVRAGGAVKLAICDLLRALRLPGVLVGDGRLGGISATLSAYDSLALRGHQVPLVVLMDDGRLDNARAIQRHLGSKASVLAFPVCQPPPAASSSQQAAAASGGVDAELAAWLSTSRPQFDALLAAAGDAHQRRLDGLHSAAGDARSMLWWPFTQHTSVSGVTVIDGRVGESFSVFTPAPAAEPGAEAGEAAAAHSGAAGSGSLELLYDSCASWWTQGVSQQAQPELVRAVSAAAARYGHVMFPENAHEPAVELARQMLGSVGGGWATRVFYSDNGSTAIEVALKMAFRKYMVDRGLLVASGSEGGEADGGTAVVAAAEEEEAGPPDVELQVVGLREAYHGDTLGAMEAVAPSPFNGRLQTPWYSGRGLFLDPPTAALVRGVWRVQLPAGMREAAGAAERQQWQTEFGSQAGVFDLERRMGDPGRYAPLYAAYRRHIEQQLHADRDAGPGAGSRQTAAAQQQEQEQEERGGSSWQAGRARQLGACILEPVLQGAGGMRLIDPLFQRALVDSPASCWQDCLALAAALGPCPQRRIPVIYDEVFTGFWRLGSLSGAALLGAPPDIACYAKLLTGGLVPLAATLATREVFAAFEGDRKVQALLHGHSYTAHPVGCAAGVASLQLYRDPSLNPNWCTPGAPGRCQNQEEGGGGGCQGPCGRMLPLWDEAAVAALSSHPGVAAVVPLGTVLAVQLQAEDGGGYASGAAAAVVARLRRRGVYGRPLGDVVYLMVTPMTERRQCDALLAKLAAALG</sequence>
<dbReference type="Proteomes" id="UP000008141">
    <property type="component" value="Unassembled WGS sequence"/>
</dbReference>
<proteinExistence type="predicted"/>
<keyword evidence="2" id="KW-0032">Aminotransferase</keyword>
<accession>E1ZED9</accession>
<name>E1ZED9_CHLVA</name>
<dbReference type="InterPro" id="IPR015421">
    <property type="entry name" value="PyrdxlP-dep_Trfase_major"/>
</dbReference>
<dbReference type="GeneID" id="17355434"/>
<protein>
    <recommendedName>
        <fullName evidence="8">Dethiobiotin synthase</fullName>
    </recommendedName>
</protein>
<organism evidence="7">
    <name type="scientific">Chlorella variabilis</name>
    <name type="common">Green alga</name>
    <dbReference type="NCBI Taxonomy" id="554065"/>
    <lineage>
        <taxon>Eukaryota</taxon>
        <taxon>Viridiplantae</taxon>
        <taxon>Chlorophyta</taxon>
        <taxon>core chlorophytes</taxon>
        <taxon>Trebouxiophyceae</taxon>
        <taxon>Chlorellales</taxon>
        <taxon>Chlorellaceae</taxon>
        <taxon>Chlorella clade</taxon>
        <taxon>Chlorella</taxon>
    </lineage>
</organism>
<evidence type="ECO:0000256" key="3">
    <source>
        <dbReference type="ARBA" id="ARBA00022679"/>
    </source>
</evidence>
<dbReference type="InterPro" id="IPR015424">
    <property type="entry name" value="PyrdxlP-dep_Trfase"/>
</dbReference>
<dbReference type="GO" id="GO:0009102">
    <property type="term" value="P:biotin biosynthetic process"/>
    <property type="evidence" value="ECO:0007669"/>
    <property type="project" value="TreeGrafter"/>
</dbReference>
<dbReference type="Gene3D" id="3.40.50.300">
    <property type="entry name" value="P-loop containing nucleotide triphosphate hydrolases"/>
    <property type="match status" value="1"/>
</dbReference>
<dbReference type="OMA" id="KGWASRA"/>